<reference evidence="2 3" key="1">
    <citation type="submission" date="2023-05" db="EMBL/GenBank/DDBJ databases">
        <title>YMD87, complete Genome.</title>
        <authorList>
            <person name="Zhang J."/>
            <person name="Xu X."/>
        </authorList>
    </citation>
    <scope>NUCLEOTIDE SEQUENCE [LARGE SCALE GENOMIC DNA]</scope>
    <source>
        <strain evidence="2 3">YMD87</strain>
    </source>
</reference>
<keyword evidence="1" id="KW-0812">Transmembrane</keyword>
<organism evidence="2 3">
    <name type="scientific">Tropicibacter oceani</name>
    <dbReference type="NCBI Taxonomy" id="3058420"/>
    <lineage>
        <taxon>Bacteria</taxon>
        <taxon>Pseudomonadati</taxon>
        <taxon>Pseudomonadota</taxon>
        <taxon>Alphaproteobacteria</taxon>
        <taxon>Rhodobacterales</taxon>
        <taxon>Roseobacteraceae</taxon>
        <taxon>Tropicibacter</taxon>
    </lineage>
</organism>
<dbReference type="EMBL" id="CP124616">
    <property type="protein sequence ID" value="WGW05476.1"/>
    <property type="molecule type" value="Genomic_DNA"/>
</dbReference>
<evidence type="ECO:0000313" key="3">
    <source>
        <dbReference type="Proteomes" id="UP001241605"/>
    </source>
</evidence>
<feature type="transmembrane region" description="Helical" evidence="1">
    <location>
        <begin position="90"/>
        <end position="110"/>
    </location>
</feature>
<name>A0ABY8QN73_9RHOB</name>
<keyword evidence="1" id="KW-0472">Membrane</keyword>
<dbReference type="RefSeq" id="WP_282302100.1">
    <property type="nucleotide sequence ID" value="NZ_CP124616.1"/>
</dbReference>
<evidence type="ECO:0008006" key="4">
    <source>
        <dbReference type="Google" id="ProtNLM"/>
    </source>
</evidence>
<gene>
    <name evidence="2" type="ORF">QF118_07990</name>
</gene>
<dbReference type="Proteomes" id="UP001241605">
    <property type="component" value="Chromosome"/>
</dbReference>
<proteinExistence type="predicted"/>
<keyword evidence="1" id="KW-1133">Transmembrane helix</keyword>
<evidence type="ECO:0000313" key="2">
    <source>
        <dbReference type="EMBL" id="WGW05476.1"/>
    </source>
</evidence>
<evidence type="ECO:0000256" key="1">
    <source>
        <dbReference type="SAM" id="Phobius"/>
    </source>
</evidence>
<accession>A0ABY8QN73</accession>
<keyword evidence="3" id="KW-1185">Reference proteome</keyword>
<feature type="transmembrane region" description="Helical" evidence="1">
    <location>
        <begin position="66"/>
        <end position="84"/>
    </location>
</feature>
<sequence>MRRLFIAIAAFLCYILLLGFVAGAAVLVTGRPGGVAYGITLHYLLLGLGIQGVIALILAEVFSRRSASIAVAALNASLTIALFPGFGSGLLAYLATSATALALCLLYLGCKPVVGRPD</sequence>
<feature type="transmembrane region" description="Helical" evidence="1">
    <location>
        <begin position="34"/>
        <end position="59"/>
    </location>
</feature>
<protein>
    <recommendedName>
        <fullName evidence="4">Major facilitator superfamily (MFS) profile domain-containing protein</fullName>
    </recommendedName>
</protein>